<evidence type="ECO:0000313" key="3">
    <source>
        <dbReference type="Proteomes" id="UP000196531"/>
    </source>
</evidence>
<accession>A0A1Y5F1P7</accession>
<organism evidence="2 3">
    <name type="scientific">Halobacteriovorax marinus</name>
    <dbReference type="NCBI Taxonomy" id="97084"/>
    <lineage>
        <taxon>Bacteria</taxon>
        <taxon>Pseudomonadati</taxon>
        <taxon>Bdellovibrionota</taxon>
        <taxon>Bacteriovoracia</taxon>
        <taxon>Bacteriovoracales</taxon>
        <taxon>Halobacteriovoraceae</taxon>
        <taxon>Halobacteriovorax</taxon>
    </lineage>
</organism>
<dbReference type="SUPFAM" id="SSF53300">
    <property type="entry name" value="vWA-like"/>
    <property type="match status" value="1"/>
</dbReference>
<sequence>MNVQEVRKIVGKIKGSIFKNSNSFSIGMLKSHFKGSGLQFKEHMVYSHGDDVRFIDWKLTAKTQNTYVKTFEEERNVEIVVVLDLSPSMFLGFKGVSKLQASLEICCLLFLLSKETNDYVQVVILGNTVESLPKATGERGIAQLVAKLEELNVLGEDGKVNYKYLNQKPKQEKSVGANTLKYIKKNKEVVILSDFVDFLEFDELKKLAYRKHVHCFRIVGPLDEAESSPYQVFSSDSTFSRGKLSIVDKEKVKELEDFLGKRIKKLNVKDRYLESFIKEML</sequence>
<dbReference type="InterPro" id="IPR002881">
    <property type="entry name" value="DUF58"/>
</dbReference>
<evidence type="ECO:0000259" key="1">
    <source>
        <dbReference type="Pfam" id="PF01882"/>
    </source>
</evidence>
<dbReference type="AlphaFoldDB" id="A0A1Y5F1P7"/>
<feature type="domain" description="DUF58" evidence="1">
    <location>
        <begin position="46"/>
        <end position="224"/>
    </location>
</feature>
<dbReference type="Proteomes" id="UP000196531">
    <property type="component" value="Unassembled WGS sequence"/>
</dbReference>
<evidence type="ECO:0000313" key="2">
    <source>
        <dbReference type="EMBL" id="OUR93047.1"/>
    </source>
</evidence>
<reference evidence="3" key="1">
    <citation type="journal article" date="2017" name="Proc. Natl. Acad. Sci. U.S.A.">
        <title>Simulation of Deepwater Horizon oil plume reveals substrate specialization within a complex community of hydrocarbon-degraders.</title>
        <authorList>
            <person name="Hu P."/>
            <person name="Dubinsky E.A."/>
            <person name="Probst A.J."/>
            <person name="Wang J."/>
            <person name="Sieber C.M.K."/>
            <person name="Tom L.M."/>
            <person name="Gardinali P."/>
            <person name="Banfield J.F."/>
            <person name="Atlas R.M."/>
            <person name="Andersen G.L."/>
        </authorList>
    </citation>
    <scope>NUCLEOTIDE SEQUENCE [LARGE SCALE GENOMIC DNA]</scope>
</reference>
<proteinExistence type="predicted"/>
<comment type="caution">
    <text evidence="2">The sequence shown here is derived from an EMBL/GenBank/DDBJ whole genome shotgun (WGS) entry which is preliminary data.</text>
</comment>
<dbReference type="Gene3D" id="3.40.50.410">
    <property type="entry name" value="von Willebrand factor, type A domain"/>
    <property type="match status" value="1"/>
</dbReference>
<dbReference type="EMBL" id="MAAO01000016">
    <property type="protein sequence ID" value="OUR93047.1"/>
    <property type="molecule type" value="Genomic_DNA"/>
</dbReference>
<name>A0A1Y5F1P7_9BACT</name>
<protein>
    <recommendedName>
        <fullName evidence="1">DUF58 domain-containing protein</fullName>
    </recommendedName>
</protein>
<dbReference type="Pfam" id="PF01882">
    <property type="entry name" value="DUF58"/>
    <property type="match status" value="1"/>
</dbReference>
<dbReference type="PANTHER" id="PTHR33608:SF6">
    <property type="entry name" value="BLL2464 PROTEIN"/>
    <property type="match status" value="1"/>
</dbReference>
<dbReference type="PANTHER" id="PTHR33608">
    <property type="entry name" value="BLL2464 PROTEIN"/>
    <property type="match status" value="1"/>
</dbReference>
<dbReference type="InterPro" id="IPR036465">
    <property type="entry name" value="vWFA_dom_sf"/>
</dbReference>
<gene>
    <name evidence="2" type="ORF">A9Q84_21320</name>
</gene>